<protein>
    <submittedName>
        <fullName evidence="2">Uncharacterized protein</fullName>
    </submittedName>
</protein>
<dbReference type="AlphaFoldDB" id="A0A915KY37"/>
<evidence type="ECO:0000313" key="2">
    <source>
        <dbReference type="WBParaSite" id="nRc.2.0.1.t43095-RA"/>
    </source>
</evidence>
<keyword evidence="1" id="KW-1185">Reference proteome</keyword>
<dbReference type="Proteomes" id="UP000887565">
    <property type="component" value="Unplaced"/>
</dbReference>
<reference evidence="2" key="1">
    <citation type="submission" date="2022-11" db="UniProtKB">
        <authorList>
            <consortium name="WormBaseParasite"/>
        </authorList>
    </citation>
    <scope>IDENTIFICATION</scope>
</reference>
<evidence type="ECO:0000313" key="1">
    <source>
        <dbReference type="Proteomes" id="UP000887565"/>
    </source>
</evidence>
<sequence>MTELIELFLTGPSPGTNEPNPVANSQNFATEFTKFVEKNSMLKPATNSNFFTMFFVSSLLTLPYSQLLDRNFILHVHFKIDADNLIKIVYPRLVDQNIIMEFRTVLFGSNVVINSQQHSAATVELISSPIHNSMWSSPLTNSKLAVITLSNFNRLYEDDSIGASLLNINQPLLPKLVSNMDYLLGSLTNENLESFLFWEVQSIFRHLGSRDFNIVSNYMLGQMLSLQYIEIDDRYLFIYNDHTLRNNVRTFVFTTDDVAFAVNIIKDKSVALTTIKLWESKNRRLLSYDESSKFAVSSDVWKHKMIHLNIDVKTGKICISKKGGEGQIHKNTGVVKKMGRFTPKKFILSAGHVTANLEISKLVTPLYSYLTTQDELIALLAGLFSKEYACVSTTGSDRRRMLFLFNIDSNTVVDHQKVGNEMQNQHSENLPTVASSSIETLNGACAGNGYRFHSTP</sequence>
<accession>A0A915KY37</accession>
<name>A0A915KY37_ROMCU</name>
<dbReference type="WBParaSite" id="nRc.2.0.1.t43095-RA">
    <property type="protein sequence ID" value="nRc.2.0.1.t43095-RA"/>
    <property type="gene ID" value="nRc.2.0.1.g43095"/>
</dbReference>
<organism evidence="1 2">
    <name type="scientific">Romanomermis culicivorax</name>
    <name type="common">Nematode worm</name>
    <dbReference type="NCBI Taxonomy" id="13658"/>
    <lineage>
        <taxon>Eukaryota</taxon>
        <taxon>Metazoa</taxon>
        <taxon>Ecdysozoa</taxon>
        <taxon>Nematoda</taxon>
        <taxon>Enoplea</taxon>
        <taxon>Dorylaimia</taxon>
        <taxon>Mermithida</taxon>
        <taxon>Mermithoidea</taxon>
        <taxon>Mermithidae</taxon>
        <taxon>Romanomermis</taxon>
    </lineage>
</organism>
<proteinExistence type="predicted"/>